<name>A0A7X5N1Q4_XANPE</name>
<dbReference type="Proteomes" id="UP000471082">
    <property type="component" value="Unassembled WGS sequence"/>
</dbReference>
<dbReference type="AlphaFoldDB" id="A0A7X5N1Q4"/>
<dbReference type="PANTHER" id="PTHR21262:SF31">
    <property type="entry name" value="GTP PYROPHOSPHOKINASE"/>
    <property type="match status" value="1"/>
</dbReference>
<keyword evidence="2" id="KW-0378">Hydrolase</keyword>
<dbReference type="EMBL" id="JAAGYU010000982">
    <property type="protein sequence ID" value="NEL79816.1"/>
    <property type="molecule type" value="Genomic_DNA"/>
</dbReference>
<evidence type="ECO:0000259" key="1">
    <source>
        <dbReference type="PROSITE" id="PS51671"/>
    </source>
</evidence>
<dbReference type="GO" id="GO:0005886">
    <property type="term" value="C:plasma membrane"/>
    <property type="evidence" value="ECO:0007669"/>
    <property type="project" value="TreeGrafter"/>
</dbReference>
<dbReference type="GO" id="GO:0042594">
    <property type="term" value="P:response to starvation"/>
    <property type="evidence" value="ECO:0007669"/>
    <property type="project" value="TreeGrafter"/>
</dbReference>
<reference evidence="2 3" key="1">
    <citation type="submission" date="2019-11" db="EMBL/GenBank/DDBJ databases">
        <title>Genome-resolved metagenomics to study the prevalence of co-infection and intraspecific heterogeneity among plant pathogen metapopulations.</title>
        <authorList>
            <person name="Newberry E."/>
            <person name="Bhandari R."/>
            <person name="Kemble J."/>
            <person name="Sikora E."/>
            <person name="Potnis N."/>
        </authorList>
    </citation>
    <scope>NUCLEOTIDE SEQUENCE [LARGE SCALE GENOMIC DNA]</scope>
    <source>
        <strain evidence="2">Xp_Tom_Tuscaloosa_18b</strain>
    </source>
</reference>
<gene>
    <name evidence="2" type="ORF">G3W61_26695</name>
</gene>
<sequence>TVQGVGNLLVQLARCCQPVAGEPIAGYLTRGRGITVHRTDCAALSRLAAAHPQRVLPVEWGQAGSGYEVDVQVRAVDRRWLLKDITNLIAQEDAHVLEINSDNVRDTGRAQLRLRLKVSDYDQLSSLLGKLDALPGVSEVRRLG</sequence>
<dbReference type="InterPro" id="IPR002912">
    <property type="entry name" value="ACT_dom"/>
</dbReference>
<dbReference type="GO" id="GO:0008893">
    <property type="term" value="F:guanosine-3',5'-bis(diphosphate) 3'-diphosphatase activity"/>
    <property type="evidence" value="ECO:0007669"/>
    <property type="project" value="TreeGrafter"/>
</dbReference>
<dbReference type="SUPFAM" id="SSF55021">
    <property type="entry name" value="ACT-like"/>
    <property type="match status" value="1"/>
</dbReference>
<proteinExistence type="predicted"/>
<protein>
    <submittedName>
        <fullName evidence="2">Bifunctional (P)ppGpp synthetase/guanosine-3',5'-bis(Diphosphate) 3'-pyrophosphohydrolase</fullName>
    </submittedName>
</protein>
<evidence type="ECO:0000313" key="3">
    <source>
        <dbReference type="Proteomes" id="UP000471082"/>
    </source>
</evidence>
<feature type="domain" description="ACT" evidence="1">
    <location>
        <begin position="70"/>
        <end position="144"/>
    </location>
</feature>
<feature type="non-terminal residue" evidence="2">
    <location>
        <position position="1"/>
    </location>
</feature>
<dbReference type="Pfam" id="PF13291">
    <property type="entry name" value="ACT_4"/>
    <property type="match status" value="1"/>
</dbReference>
<organism evidence="2 3">
    <name type="scientific">Xanthomonas perforans</name>
    <dbReference type="NCBI Taxonomy" id="442694"/>
    <lineage>
        <taxon>Bacteria</taxon>
        <taxon>Pseudomonadati</taxon>
        <taxon>Pseudomonadota</taxon>
        <taxon>Gammaproteobacteria</taxon>
        <taxon>Lysobacterales</taxon>
        <taxon>Lysobacteraceae</taxon>
        <taxon>Xanthomonas</taxon>
    </lineage>
</organism>
<comment type="caution">
    <text evidence="2">The sequence shown here is derived from an EMBL/GenBank/DDBJ whole genome shotgun (WGS) entry which is preliminary data.</text>
</comment>
<dbReference type="Gene3D" id="3.30.70.260">
    <property type="match status" value="1"/>
</dbReference>
<dbReference type="GO" id="GO:0015969">
    <property type="term" value="P:guanosine tetraphosphate metabolic process"/>
    <property type="evidence" value="ECO:0007669"/>
    <property type="project" value="TreeGrafter"/>
</dbReference>
<dbReference type="InterPro" id="IPR045865">
    <property type="entry name" value="ACT-like_dom_sf"/>
</dbReference>
<evidence type="ECO:0000313" key="2">
    <source>
        <dbReference type="EMBL" id="NEL79816.1"/>
    </source>
</evidence>
<dbReference type="PANTHER" id="PTHR21262">
    <property type="entry name" value="GUANOSINE-3',5'-BIS DIPHOSPHATE 3'-PYROPHOSPHOHYDROLASE"/>
    <property type="match status" value="1"/>
</dbReference>
<dbReference type="CDD" id="cd04876">
    <property type="entry name" value="ACT_RelA-SpoT"/>
    <property type="match status" value="1"/>
</dbReference>
<accession>A0A7X5N1Q4</accession>
<dbReference type="PROSITE" id="PS51671">
    <property type="entry name" value="ACT"/>
    <property type="match status" value="1"/>
</dbReference>
<dbReference type="GO" id="GO:0008728">
    <property type="term" value="F:GTP diphosphokinase activity"/>
    <property type="evidence" value="ECO:0007669"/>
    <property type="project" value="TreeGrafter"/>
</dbReference>